<proteinExistence type="predicted"/>
<reference evidence="2 3" key="1">
    <citation type="submission" date="2021-05" db="EMBL/GenBank/DDBJ databases">
        <title>A novel Methanospirillum isolate from a pyrite-forming mixed culture.</title>
        <authorList>
            <person name="Bunk B."/>
            <person name="Sproer C."/>
            <person name="Spring S."/>
            <person name="Pester M."/>
        </authorList>
    </citation>
    <scope>NUCLEOTIDE SEQUENCE [LARGE SCALE GENOMIC DNA]</scope>
    <source>
        <strain evidence="2 3">J.3.6.1-F.2.7.3</strain>
    </source>
</reference>
<feature type="region of interest" description="Disordered" evidence="1">
    <location>
        <begin position="155"/>
        <end position="216"/>
    </location>
</feature>
<accession>A0A8E7B153</accession>
<name>A0A8E7B153_9EURY</name>
<dbReference type="KEGG" id="mrtj:KHC33_06105"/>
<dbReference type="EMBL" id="CP075546">
    <property type="protein sequence ID" value="QVV90064.1"/>
    <property type="molecule type" value="Genomic_DNA"/>
</dbReference>
<dbReference type="RefSeq" id="WP_214420841.1">
    <property type="nucleotide sequence ID" value="NZ_CP075546.1"/>
</dbReference>
<dbReference type="GeneID" id="65096739"/>
<dbReference type="AlphaFoldDB" id="A0A8E7B153"/>
<evidence type="ECO:0000313" key="3">
    <source>
        <dbReference type="Proteomes" id="UP000680656"/>
    </source>
</evidence>
<feature type="compositionally biased region" description="Basic and acidic residues" evidence="1">
    <location>
        <begin position="180"/>
        <end position="203"/>
    </location>
</feature>
<evidence type="ECO:0000256" key="1">
    <source>
        <dbReference type="SAM" id="MobiDB-lite"/>
    </source>
</evidence>
<keyword evidence="3" id="KW-1185">Reference proteome</keyword>
<evidence type="ECO:0000313" key="2">
    <source>
        <dbReference type="EMBL" id="QVV90064.1"/>
    </source>
</evidence>
<gene>
    <name evidence="2" type="ORF">KHC33_06105</name>
</gene>
<dbReference type="Proteomes" id="UP000680656">
    <property type="component" value="Chromosome"/>
</dbReference>
<organism evidence="2 3">
    <name type="scientific">Methanospirillum purgamenti</name>
    <dbReference type="NCBI Taxonomy" id="2834276"/>
    <lineage>
        <taxon>Archaea</taxon>
        <taxon>Methanobacteriati</taxon>
        <taxon>Methanobacteriota</taxon>
        <taxon>Stenosarchaea group</taxon>
        <taxon>Methanomicrobia</taxon>
        <taxon>Methanomicrobiales</taxon>
        <taxon>Methanospirillaceae</taxon>
        <taxon>Methanospirillum</taxon>
    </lineage>
</organism>
<evidence type="ECO:0008006" key="4">
    <source>
        <dbReference type="Google" id="ProtNLM"/>
    </source>
</evidence>
<protein>
    <recommendedName>
        <fullName evidence="4">DUF4430 domain-containing protein</fullName>
    </recommendedName>
</protein>
<sequence>MPDTEITDIKETSSDIVGLLYNGTVDTKGSLSVLSYSGTSYTVPGNTPIGILQILQEAGTINKLSIGDELMEKKGILLLDGIGNLSFGDEAGWYVKVNGERLEDVVLSETMGLNRYLLNEGDVVLFILGDPKGMVSESKAYLTVTVGEIHEVLAEPVSTNQGNETVKPEQDTLNVTTNEDLPKLNEKTVEEIEKESSPDESDTKSSNTSSTGDPEILYSGSFSLPSGIVNITTTGGDYEIDGDTPLGLLKKLMDDDKISDISVSDKSMRKGGILFLEGINDYHFSGDKTWFVLVNNILLKDYLYPDTDGLNVYTLKTGDEVGFYFGEPARPAEDAEAKLIITIE</sequence>